<evidence type="ECO:0000313" key="3">
    <source>
        <dbReference type="EMBL" id="KAJ6968275.1"/>
    </source>
</evidence>
<gene>
    <name evidence="3" type="ORF">NC653_036275</name>
    <name evidence="4" type="ORF">NC653_036280</name>
</gene>
<keyword evidence="5" id="KW-1185">Reference proteome</keyword>
<dbReference type="AlphaFoldDB" id="A0AAD6LJP2"/>
<reference evidence="3 5" key="1">
    <citation type="journal article" date="2023" name="Mol. Ecol. Resour.">
        <title>Chromosome-level genome assembly of a triploid poplar Populus alba 'Berolinensis'.</title>
        <authorList>
            <person name="Chen S."/>
            <person name="Yu Y."/>
            <person name="Wang X."/>
            <person name="Wang S."/>
            <person name="Zhang T."/>
            <person name="Zhou Y."/>
            <person name="He R."/>
            <person name="Meng N."/>
            <person name="Wang Y."/>
            <person name="Liu W."/>
            <person name="Liu Z."/>
            <person name="Liu J."/>
            <person name="Guo Q."/>
            <person name="Huang H."/>
            <person name="Sederoff R.R."/>
            <person name="Wang G."/>
            <person name="Qu G."/>
            <person name="Chen S."/>
        </authorList>
    </citation>
    <scope>NUCLEOTIDE SEQUENCE [LARGE SCALE GENOMIC DNA]</scope>
    <source>
        <strain evidence="3">SC-2020</strain>
    </source>
</reference>
<evidence type="ECO:0000256" key="1">
    <source>
        <dbReference type="ARBA" id="ARBA00022478"/>
    </source>
</evidence>
<evidence type="ECO:0000313" key="4">
    <source>
        <dbReference type="EMBL" id="KAJ6968281.1"/>
    </source>
</evidence>
<name>A0AAD6LJP2_9ROSI</name>
<comment type="caution">
    <text evidence="3">The sequence shown here is derived from an EMBL/GenBank/DDBJ whole genome shotgun (WGS) entry which is preliminary data.</text>
</comment>
<keyword evidence="2" id="KW-0804">Transcription</keyword>
<evidence type="ECO:0000256" key="2">
    <source>
        <dbReference type="ARBA" id="ARBA00023163"/>
    </source>
</evidence>
<proteinExistence type="predicted"/>
<sequence>MKLPKNFQDESYSIDDVLIPIQNANYNVYFYGNENKKKMIYFLKIWTNRSLAPKIALHEVS</sequence>
<dbReference type="Proteomes" id="UP001164929">
    <property type="component" value="Chromosome 16"/>
</dbReference>
<dbReference type="GO" id="GO:0006351">
    <property type="term" value="P:DNA-templated transcription"/>
    <property type="evidence" value="ECO:0007669"/>
    <property type="project" value="InterPro"/>
</dbReference>
<dbReference type="Gene3D" id="3.30.1360.10">
    <property type="entry name" value="RNA polymerase, RBP11-like subunit"/>
    <property type="match status" value="1"/>
</dbReference>
<dbReference type="GO" id="GO:0000428">
    <property type="term" value="C:DNA-directed RNA polymerase complex"/>
    <property type="evidence" value="ECO:0007669"/>
    <property type="project" value="UniProtKB-KW"/>
</dbReference>
<dbReference type="EMBL" id="JAQIZT010000016">
    <property type="protein sequence ID" value="KAJ6968281.1"/>
    <property type="molecule type" value="Genomic_DNA"/>
</dbReference>
<keyword evidence="1" id="KW-0240">DNA-directed RNA polymerase</keyword>
<protein>
    <submittedName>
        <fullName evidence="3">Uncharacterized protein</fullName>
    </submittedName>
</protein>
<dbReference type="InterPro" id="IPR036603">
    <property type="entry name" value="RBP11-like"/>
</dbReference>
<dbReference type="GO" id="GO:0046983">
    <property type="term" value="F:protein dimerization activity"/>
    <property type="evidence" value="ECO:0007669"/>
    <property type="project" value="InterPro"/>
</dbReference>
<evidence type="ECO:0000313" key="5">
    <source>
        <dbReference type="Proteomes" id="UP001164929"/>
    </source>
</evidence>
<accession>A0AAD6LJP2</accession>
<organism evidence="3 5">
    <name type="scientific">Populus alba x Populus x berolinensis</name>
    <dbReference type="NCBI Taxonomy" id="444605"/>
    <lineage>
        <taxon>Eukaryota</taxon>
        <taxon>Viridiplantae</taxon>
        <taxon>Streptophyta</taxon>
        <taxon>Embryophyta</taxon>
        <taxon>Tracheophyta</taxon>
        <taxon>Spermatophyta</taxon>
        <taxon>Magnoliopsida</taxon>
        <taxon>eudicotyledons</taxon>
        <taxon>Gunneridae</taxon>
        <taxon>Pentapetalae</taxon>
        <taxon>rosids</taxon>
        <taxon>fabids</taxon>
        <taxon>Malpighiales</taxon>
        <taxon>Salicaceae</taxon>
        <taxon>Saliceae</taxon>
        <taxon>Populus</taxon>
    </lineage>
</organism>
<dbReference type="EMBL" id="JAQIZT010000016">
    <property type="protein sequence ID" value="KAJ6968275.1"/>
    <property type="molecule type" value="Genomic_DNA"/>
</dbReference>